<dbReference type="FunFam" id="3.40.630.10:FF:000101">
    <property type="entry name" value="N-acetylated alpha-linked acidic dipeptidase like 1"/>
    <property type="match status" value="1"/>
</dbReference>
<dbReference type="GO" id="GO:0004180">
    <property type="term" value="F:carboxypeptidase activity"/>
    <property type="evidence" value="ECO:0007669"/>
    <property type="project" value="TreeGrafter"/>
</dbReference>
<dbReference type="SUPFAM" id="SSF47672">
    <property type="entry name" value="Transferrin receptor-like dimerisation domain"/>
    <property type="match status" value="1"/>
</dbReference>
<keyword evidence="2" id="KW-0472">Membrane</keyword>
<organism evidence="5 6">
    <name type="scientific">Littorina saxatilis</name>
    <dbReference type="NCBI Taxonomy" id="31220"/>
    <lineage>
        <taxon>Eukaryota</taxon>
        <taxon>Metazoa</taxon>
        <taxon>Spiralia</taxon>
        <taxon>Lophotrochozoa</taxon>
        <taxon>Mollusca</taxon>
        <taxon>Gastropoda</taxon>
        <taxon>Caenogastropoda</taxon>
        <taxon>Littorinimorpha</taxon>
        <taxon>Littorinoidea</taxon>
        <taxon>Littorinidae</taxon>
        <taxon>Littorina</taxon>
    </lineage>
</organism>
<evidence type="ECO:0000259" key="4">
    <source>
        <dbReference type="Pfam" id="PF04389"/>
    </source>
</evidence>
<gene>
    <name evidence="5" type="ORF">V1264_002884</name>
</gene>
<dbReference type="InterPro" id="IPR007484">
    <property type="entry name" value="Peptidase_M28"/>
</dbReference>
<dbReference type="AlphaFoldDB" id="A0AAN9B4W5"/>
<name>A0AAN9B4W5_9CAEN</name>
<dbReference type="Gene3D" id="1.20.930.40">
    <property type="entry name" value="Transferrin receptor-like, dimerisation domain"/>
    <property type="match status" value="1"/>
</dbReference>
<dbReference type="Pfam" id="PF04389">
    <property type="entry name" value="Peptidase_M28"/>
    <property type="match status" value="1"/>
</dbReference>
<dbReference type="FunFam" id="3.50.30.30:FF:000045">
    <property type="entry name" value="Predicted protein"/>
    <property type="match status" value="1"/>
</dbReference>
<comment type="similarity">
    <text evidence="1">Belongs to the peptidase M28 family. M28B subfamily.</text>
</comment>
<dbReference type="CDD" id="cd02121">
    <property type="entry name" value="PA_GCPII_like"/>
    <property type="match status" value="1"/>
</dbReference>
<proteinExistence type="inferred from homology"/>
<dbReference type="SUPFAM" id="SSF52025">
    <property type="entry name" value="PA domain"/>
    <property type="match status" value="1"/>
</dbReference>
<dbReference type="PANTHER" id="PTHR10404:SF77">
    <property type="entry name" value="GLUTAMATE CARBOXYPEPTIDASE 2 HOMOLOG"/>
    <property type="match status" value="1"/>
</dbReference>
<accession>A0AAN9B4W5</accession>
<evidence type="ECO:0000259" key="3">
    <source>
        <dbReference type="Pfam" id="PF02225"/>
    </source>
</evidence>
<keyword evidence="2" id="KW-0812">Transmembrane</keyword>
<comment type="caution">
    <text evidence="5">The sequence shown here is derived from an EMBL/GenBank/DDBJ whole genome shotgun (WGS) entry which is preliminary data.</text>
</comment>
<dbReference type="Gene3D" id="3.40.630.10">
    <property type="entry name" value="Zn peptidases"/>
    <property type="match status" value="1"/>
</dbReference>
<dbReference type="Gene3D" id="3.50.30.30">
    <property type="match status" value="1"/>
</dbReference>
<feature type="transmembrane region" description="Helical" evidence="2">
    <location>
        <begin position="9"/>
        <end position="32"/>
    </location>
</feature>
<dbReference type="InterPro" id="IPR003137">
    <property type="entry name" value="PA_domain"/>
</dbReference>
<dbReference type="InterPro" id="IPR036757">
    <property type="entry name" value="TFR-like_dimer_dom_sf"/>
</dbReference>
<feature type="domain" description="PA" evidence="3">
    <location>
        <begin position="173"/>
        <end position="239"/>
    </location>
</feature>
<feature type="domain" description="Peptidase M28" evidence="4">
    <location>
        <begin position="353"/>
        <end position="557"/>
    </location>
</feature>
<protein>
    <submittedName>
        <fullName evidence="5">Uncharacterized protein</fullName>
    </submittedName>
</protein>
<evidence type="ECO:0000313" key="5">
    <source>
        <dbReference type="EMBL" id="KAK7098631.1"/>
    </source>
</evidence>
<dbReference type="Pfam" id="PF02225">
    <property type="entry name" value="PA"/>
    <property type="match status" value="1"/>
</dbReference>
<sequence>MTTTGKKVLVIVAIVVAVVCFVTGLLIGWFLLDDLMAASETTSNSTVTSAQRTSPEAAEDLMVSAKLMEEIQASHIEQHLRFLSERPHLAGTEGDQRTVDYVKQEFEAMGYEVTLYPYDVLLSYPVEEHFNKVSMLDGRGNAIHTTEPGAKTGSAWDSEVTWPYCMYSPSGKVKGKLIYANYGRPQDFKLLDKKGVDLDQAIVIMRYGKTSRGKKVREAARRGGAAVILYNDPADVNINVTYNVFPATWWLPGDDVEHGNIRTSSGDPATPGYAATEGAYRIPKKQMDLPSIPCHPVGYRDARVLLQNLDGESAPEEWQGKLGIDYMIATGTEGALPVELTVKNTLDTRRVYNVVASLKGATEPERVVLVGNHRDAVAYGALDPGSGTAVMLELARAFAAVTRQGWQPRRTVMFCSWAAEEFGLIGSTEWVEEKRRWLSDHAVAYLNLDTVLQGNYTFDMSATPSLKAAGMRAASKVPDPHDNSTTVLDVWRQRVHDDRSPHQPWIRRPVSDTDLQPFVHLLGVPVTHSRYSFVEEDGVLVYHVRNYPLYHTVYDTMPLAAMMDPNFAVSKAVAAIMAELTRDLADSLILPIQPRDYALDIMMHLKEPMQKAADKFNNSVFYLQSALDDFLKSSQDLQKEIDNQDMLNLFEIQRLNDKLMLFEREFVDHKEGTHLFLTHGSNSKPSIDHPTMSAITQALRAAAFTLSS</sequence>
<evidence type="ECO:0000256" key="2">
    <source>
        <dbReference type="SAM" id="Phobius"/>
    </source>
</evidence>
<dbReference type="InterPro" id="IPR046450">
    <property type="entry name" value="PA_dom_sf"/>
</dbReference>
<dbReference type="PANTHER" id="PTHR10404">
    <property type="entry name" value="N-ACETYLATED-ALPHA-LINKED ACIDIC DIPEPTIDASE"/>
    <property type="match status" value="1"/>
</dbReference>
<dbReference type="SUPFAM" id="SSF53187">
    <property type="entry name" value="Zn-dependent exopeptidases"/>
    <property type="match status" value="1"/>
</dbReference>
<dbReference type="InterPro" id="IPR039373">
    <property type="entry name" value="Peptidase_M28B"/>
</dbReference>
<evidence type="ECO:0000313" key="6">
    <source>
        <dbReference type="Proteomes" id="UP001374579"/>
    </source>
</evidence>
<dbReference type="EMBL" id="JBAMIC010000012">
    <property type="protein sequence ID" value="KAK7098631.1"/>
    <property type="molecule type" value="Genomic_DNA"/>
</dbReference>
<dbReference type="Proteomes" id="UP001374579">
    <property type="component" value="Unassembled WGS sequence"/>
</dbReference>
<evidence type="ECO:0000256" key="1">
    <source>
        <dbReference type="ARBA" id="ARBA00005634"/>
    </source>
</evidence>
<keyword evidence="6" id="KW-1185">Reference proteome</keyword>
<keyword evidence="2" id="KW-1133">Transmembrane helix</keyword>
<reference evidence="5 6" key="1">
    <citation type="submission" date="2024-02" db="EMBL/GenBank/DDBJ databases">
        <title>Chromosome-scale genome assembly of the rough periwinkle Littorina saxatilis.</title>
        <authorList>
            <person name="De Jode A."/>
            <person name="Faria R."/>
            <person name="Formenti G."/>
            <person name="Sims Y."/>
            <person name="Smith T.P."/>
            <person name="Tracey A."/>
            <person name="Wood J.M.D."/>
            <person name="Zagrodzka Z.B."/>
            <person name="Johannesson K."/>
            <person name="Butlin R.K."/>
            <person name="Leder E.H."/>
        </authorList>
    </citation>
    <scope>NUCLEOTIDE SEQUENCE [LARGE SCALE GENOMIC DNA]</scope>
    <source>
        <strain evidence="5">Snail1</strain>
        <tissue evidence="5">Muscle</tissue>
    </source>
</reference>